<dbReference type="EMBL" id="LSRQ01005320">
    <property type="protein sequence ID" value="OAY67761.1"/>
    <property type="molecule type" value="Genomic_DNA"/>
</dbReference>
<dbReference type="Proteomes" id="UP000092600">
    <property type="component" value="Unassembled WGS sequence"/>
</dbReference>
<gene>
    <name evidence="1" type="ORF">ACMD2_23473</name>
</gene>
<name>A0A199USZ6_ANACO</name>
<comment type="caution">
    <text evidence="1">The sequence shown here is derived from an EMBL/GenBank/DDBJ whole genome shotgun (WGS) entry which is preliminary data.</text>
</comment>
<accession>A0A199USZ6</accession>
<dbReference type="AlphaFoldDB" id="A0A199USZ6"/>
<organism evidence="1 2">
    <name type="scientific">Ananas comosus</name>
    <name type="common">Pineapple</name>
    <name type="synonym">Ananas ananas</name>
    <dbReference type="NCBI Taxonomy" id="4615"/>
    <lineage>
        <taxon>Eukaryota</taxon>
        <taxon>Viridiplantae</taxon>
        <taxon>Streptophyta</taxon>
        <taxon>Embryophyta</taxon>
        <taxon>Tracheophyta</taxon>
        <taxon>Spermatophyta</taxon>
        <taxon>Magnoliopsida</taxon>
        <taxon>Liliopsida</taxon>
        <taxon>Poales</taxon>
        <taxon>Bromeliaceae</taxon>
        <taxon>Bromelioideae</taxon>
        <taxon>Ananas</taxon>
    </lineage>
</organism>
<sequence length="214" mass="24280">MTRLTEKFCIDEIKEAVFQLGLARKRYMHNLRMLWHLFEWASGLKINREKSKLFYLGQTEGKATRLAQYSPLQKIPTKEVWRRVIQKLQHRIDGWQAKLLSRGALLANGSGGSTQNLIFSGPRLSSLYIIAEEGPCGRVEVSSLAHISGKGCYPLTIFQMGDLLCSGNGRSVDFWRTDGAGIPHCKRPSRRCSRCLIANRCWLRIAMNGRLELG</sequence>
<evidence type="ECO:0000313" key="1">
    <source>
        <dbReference type="EMBL" id="OAY67761.1"/>
    </source>
</evidence>
<evidence type="ECO:0000313" key="2">
    <source>
        <dbReference type="Proteomes" id="UP000092600"/>
    </source>
</evidence>
<proteinExistence type="predicted"/>
<protein>
    <submittedName>
        <fullName evidence="1">Uncharacterized protein</fullName>
    </submittedName>
</protein>
<reference evidence="1 2" key="1">
    <citation type="journal article" date="2016" name="DNA Res.">
        <title>The draft genome of MD-2 pineapple using hybrid error correction of long reads.</title>
        <authorList>
            <person name="Redwan R.M."/>
            <person name="Saidin A."/>
            <person name="Kumar S.V."/>
        </authorList>
    </citation>
    <scope>NUCLEOTIDE SEQUENCE [LARGE SCALE GENOMIC DNA]</scope>
    <source>
        <strain evidence="2">cv. MD2</strain>
        <tissue evidence="1">Leaf</tissue>
    </source>
</reference>